<dbReference type="Pfam" id="PF00583">
    <property type="entry name" value="Acetyltransf_1"/>
    <property type="match status" value="1"/>
</dbReference>
<evidence type="ECO:0000256" key="4">
    <source>
        <dbReference type="ARBA" id="ARBA00023315"/>
    </source>
</evidence>
<keyword evidence="3 7" id="KW-0808">Transferase</keyword>
<dbReference type="OrthoDB" id="529907at2"/>
<keyword evidence="8" id="KW-1185">Reference proteome</keyword>
<dbReference type="Proteomes" id="UP000298488">
    <property type="component" value="Unassembled WGS sequence"/>
</dbReference>
<comment type="similarity">
    <text evidence="1">Belongs to the acetyltransferase family. RimI subfamily.</text>
</comment>
<dbReference type="EMBL" id="SOFI01000003">
    <property type="protein sequence ID" value="TFB80796.1"/>
    <property type="molecule type" value="Genomic_DNA"/>
</dbReference>
<evidence type="ECO:0000313" key="8">
    <source>
        <dbReference type="Proteomes" id="UP000298488"/>
    </source>
</evidence>
<proteinExistence type="inferred from homology"/>
<feature type="domain" description="N-acetyltransferase" evidence="6">
    <location>
        <begin position="1"/>
        <end position="137"/>
    </location>
</feature>
<gene>
    <name evidence="7" type="primary">rimI</name>
    <name evidence="7" type="ORF">E3N84_06175</name>
</gene>
<sequence>MQLETSIFANDAWSRAIMREELSNPNAWYLVAFRPETPGGIDAYAGVLAPRGAKEADIQTIAVAEAARRGGLGRTVMLTLINEAVKRGADEVFLEVRADNPGARALYQSLGFEELAVRARYYQPDGVDAIVMRLAPVPRGATLAAPEVGSPHPEQPEPGDGNRGGERS</sequence>
<feature type="region of interest" description="Disordered" evidence="5">
    <location>
        <begin position="142"/>
        <end position="168"/>
    </location>
</feature>
<dbReference type="PROSITE" id="PS51186">
    <property type="entry name" value="GNAT"/>
    <property type="match status" value="1"/>
</dbReference>
<dbReference type="InterPro" id="IPR000182">
    <property type="entry name" value="GNAT_dom"/>
</dbReference>
<evidence type="ECO:0000256" key="2">
    <source>
        <dbReference type="ARBA" id="ARBA00022490"/>
    </source>
</evidence>
<dbReference type="InterPro" id="IPR006464">
    <property type="entry name" value="AcTrfase_RimI/Ard1"/>
</dbReference>
<evidence type="ECO:0000256" key="1">
    <source>
        <dbReference type="ARBA" id="ARBA00005395"/>
    </source>
</evidence>
<evidence type="ECO:0000256" key="3">
    <source>
        <dbReference type="ARBA" id="ARBA00022679"/>
    </source>
</evidence>
<dbReference type="CDD" id="cd04301">
    <property type="entry name" value="NAT_SF"/>
    <property type="match status" value="1"/>
</dbReference>
<accession>A0A4R8VE67</accession>
<dbReference type="AlphaFoldDB" id="A0A4R8VE67"/>
<evidence type="ECO:0000313" key="7">
    <source>
        <dbReference type="EMBL" id="TFB80796.1"/>
    </source>
</evidence>
<comment type="caution">
    <text evidence="7">The sequence shown here is derived from an EMBL/GenBank/DDBJ whole genome shotgun (WGS) entry which is preliminary data.</text>
</comment>
<organism evidence="7 8">
    <name type="scientific">Terrimesophilobacter mesophilus</name>
    <dbReference type="NCBI Taxonomy" id="433647"/>
    <lineage>
        <taxon>Bacteria</taxon>
        <taxon>Bacillati</taxon>
        <taxon>Actinomycetota</taxon>
        <taxon>Actinomycetes</taxon>
        <taxon>Micrococcales</taxon>
        <taxon>Microbacteriaceae</taxon>
        <taxon>Terrimesophilobacter</taxon>
    </lineage>
</organism>
<keyword evidence="2" id="KW-0963">Cytoplasm</keyword>
<dbReference type="PANTHER" id="PTHR43420">
    <property type="entry name" value="ACETYLTRANSFERASE"/>
    <property type="match status" value="1"/>
</dbReference>
<keyword evidence="4" id="KW-0012">Acyltransferase</keyword>
<reference evidence="7 8" key="1">
    <citation type="submission" date="2019-03" db="EMBL/GenBank/DDBJ databases">
        <title>Genomics of glacier-inhabiting Cryobacterium strains.</title>
        <authorList>
            <person name="Liu Q."/>
            <person name="Xin Y.-H."/>
        </authorList>
    </citation>
    <scope>NUCLEOTIDE SEQUENCE [LARGE SCALE GENOMIC DNA]</scope>
    <source>
        <strain evidence="7 8">CGMCC 1.10440</strain>
    </source>
</reference>
<dbReference type="InterPro" id="IPR050680">
    <property type="entry name" value="YpeA/RimI_acetyltransf"/>
</dbReference>
<dbReference type="Gene3D" id="3.40.630.30">
    <property type="match status" value="1"/>
</dbReference>
<evidence type="ECO:0000256" key="5">
    <source>
        <dbReference type="SAM" id="MobiDB-lite"/>
    </source>
</evidence>
<dbReference type="GO" id="GO:0008080">
    <property type="term" value="F:N-acetyltransferase activity"/>
    <property type="evidence" value="ECO:0007669"/>
    <property type="project" value="InterPro"/>
</dbReference>
<dbReference type="PANTHER" id="PTHR43420:SF44">
    <property type="entry name" value="ACETYLTRANSFERASE YPEA"/>
    <property type="match status" value="1"/>
</dbReference>
<dbReference type="SUPFAM" id="SSF55729">
    <property type="entry name" value="Acyl-CoA N-acyltransferases (Nat)"/>
    <property type="match status" value="1"/>
</dbReference>
<name>A0A4R8VE67_9MICO</name>
<dbReference type="InterPro" id="IPR016181">
    <property type="entry name" value="Acyl_CoA_acyltransferase"/>
</dbReference>
<protein>
    <submittedName>
        <fullName evidence="7">Ribosomal-protein-alanine N-acetyltransferase</fullName>
    </submittedName>
</protein>
<dbReference type="NCBIfam" id="TIGR01575">
    <property type="entry name" value="rimI"/>
    <property type="match status" value="1"/>
</dbReference>
<evidence type="ECO:0000259" key="6">
    <source>
        <dbReference type="PROSITE" id="PS51186"/>
    </source>
</evidence>